<name>A0A1H2EQS0_9GAMM</name>
<dbReference type="PROSITE" id="PS51747">
    <property type="entry name" value="CYT_DCMP_DEAMINASES_2"/>
    <property type="match status" value="1"/>
</dbReference>
<proteinExistence type="predicted"/>
<dbReference type="STRING" id="1434072.SAMN05216210_0951"/>
<dbReference type="CDD" id="cd01285">
    <property type="entry name" value="nucleoside_deaminase"/>
    <property type="match status" value="1"/>
</dbReference>
<reference evidence="5" key="1">
    <citation type="submission" date="2016-10" db="EMBL/GenBank/DDBJ databases">
        <authorList>
            <person name="Varghese N."/>
            <person name="Submissions S."/>
        </authorList>
    </citation>
    <scope>NUCLEOTIDE SEQUENCE [LARGE SCALE GENOMIC DNA]</scope>
    <source>
        <strain evidence="5">CECT 8338</strain>
    </source>
</reference>
<dbReference type="PROSITE" id="PS00903">
    <property type="entry name" value="CYT_DCMP_DEAMINASES_1"/>
    <property type="match status" value="1"/>
</dbReference>
<sequence length="161" mass="17503">MTGTTDSDYLRRCVELALQSVEAGGGPFAALLVQDGRIIAESCNEVVQTLDPTAHAEVQAIRKASQALQQPHFPDATLYSSCEPCPMCLAAIHWAHIPRIRFAASHHEAARGGFADTPIALKLYGQARPVNISDDTLQQIEIAGAGKPFDAWLALEDRFEY</sequence>
<dbReference type="GO" id="GO:0008270">
    <property type="term" value="F:zinc ion binding"/>
    <property type="evidence" value="ECO:0007669"/>
    <property type="project" value="InterPro"/>
</dbReference>
<dbReference type="EMBL" id="LT629787">
    <property type="protein sequence ID" value="SDT97379.1"/>
    <property type="molecule type" value="Genomic_DNA"/>
</dbReference>
<keyword evidence="5" id="KW-1185">Reference proteome</keyword>
<dbReference type="GO" id="GO:0047974">
    <property type="term" value="F:guanosine deaminase activity"/>
    <property type="evidence" value="ECO:0007669"/>
    <property type="project" value="TreeGrafter"/>
</dbReference>
<evidence type="ECO:0000256" key="1">
    <source>
        <dbReference type="ARBA" id="ARBA00022723"/>
    </source>
</evidence>
<dbReference type="Pfam" id="PF00383">
    <property type="entry name" value="dCMP_cyt_deam_1"/>
    <property type="match status" value="1"/>
</dbReference>
<dbReference type="PANTHER" id="PTHR11079">
    <property type="entry name" value="CYTOSINE DEAMINASE FAMILY MEMBER"/>
    <property type="match status" value="1"/>
</dbReference>
<dbReference type="OrthoDB" id="9802676at2"/>
<dbReference type="InterPro" id="IPR016192">
    <property type="entry name" value="APOBEC/CMP_deaminase_Zn-bd"/>
</dbReference>
<dbReference type="AlphaFoldDB" id="A0A1H2EQS0"/>
<protein>
    <submittedName>
        <fullName evidence="4">Guanine deaminase</fullName>
    </submittedName>
</protein>
<dbReference type="RefSeq" id="WP_092384643.1">
    <property type="nucleotide sequence ID" value="NZ_LT629787.1"/>
</dbReference>
<dbReference type="InterPro" id="IPR016193">
    <property type="entry name" value="Cytidine_deaminase-like"/>
</dbReference>
<organism evidence="4 5">
    <name type="scientific">Halopseudomonas salegens</name>
    <dbReference type="NCBI Taxonomy" id="1434072"/>
    <lineage>
        <taxon>Bacteria</taxon>
        <taxon>Pseudomonadati</taxon>
        <taxon>Pseudomonadota</taxon>
        <taxon>Gammaproteobacteria</taxon>
        <taxon>Pseudomonadales</taxon>
        <taxon>Pseudomonadaceae</taxon>
        <taxon>Halopseudomonas</taxon>
    </lineage>
</organism>
<evidence type="ECO:0000256" key="2">
    <source>
        <dbReference type="ARBA" id="ARBA00022833"/>
    </source>
</evidence>
<dbReference type="InterPro" id="IPR002125">
    <property type="entry name" value="CMP_dCMP_dom"/>
</dbReference>
<dbReference type="GO" id="GO:0006152">
    <property type="term" value="P:purine nucleoside catabolic process"/>
    <property type="evidence" value="ECO:0007669"/>
    <property type="project" value="TreeGrafter"/>
</dbReference>
<dbReference type="PANTHER" id="PTHR11079:SF161">
    <property type="entry name" value="CMP_DCMP-TYPE DEAMINASE DOMAIN-CONTAINING PROTEIN"/>
    <property type="match status" value="1"/>
</dbReference>
<feature type="domain" description="CMP/dCMP-type deaminase" evidence="3">
    <location>
        <begin position="4"/>
        <end position="117"/>
    </location>
</feature>
<accession>A0A1H2EQS0</accession>
<dbReference type="Proteomes" id="UP000243924">
    <property type="component" value="Chromosome I"/>
</dbReference>
<evidence type="ECO:0000259" key="3">
    <source>
        <dbReference type="PROSITE" id="PS51747"/>
    </source>
</evidence>
<evidence type="ECO:0000313" key="5">
    <source>
        <dbReference type="Proteomes" id="UP000243924"/>
    </source>
</evidence>
<gene>
    <name evidence="4" type="ORF">SAMN05216210_0951</name>
</gene>
<keyword evidence="1" id="KW-0479">Metal-binding</keyword>
<keyword evidence="2" id="KW-0862">Zinc</keyword>
<dbReference type="SUPFAM" id="SSF53927">
    <property type="entry name" value="Cytidine deaminase-like"/>
    <property type="match status" value="1"/>
</dbReference>
<dbReference type="Gene3D" id="3.40.140.10">
    <property type="entry name" value="Cytidine Deaminase, domain 2"/>
    <property type="match status" value="1"/>
</dbReference>
<evidence type="ECO:0000313" key="4">
    <source>
        <dbReference type="EMBL" id="SDT97379.1"/>
    </source>
</evidence>